<accession>A0ABT0Z3V7</accession>
<name>A0ABT0Z3V7_9FLAO</name>
<comment type="caution">
    <text evidence="3">The sequence shown here is derived from an EMBL/GenBank/DDBJ whole genome shotgun (WGS) entry which is preliminary data.</text>
</comment>
<evidence type="ECO:0008006" key="5">
    <source>
        <dbReference type="Google" id="ProtNLM"/>
    </source>
</evidence>
<organism evidence="3 4">
    <name type="scientific">Gramella jeungdoensis</name>
    <dbReference type="NCBI Taxonomy" id="708091"/>
    <lineage>
        <taxon>Bacteria</taxon>
        <taxon>Pseudomonadati</taxon>
        <taxon>Bacteroidota</taxon>
        <taxon>Flavobacteriia</taxon>
        <taxon>Flavobacteriales</taxon>
        <taxon>Flavobacteriaceae</taxon>
        <taxon>Christiangramia</taxon>
    </lineage>
</organism>
<feature type="region of interest" description="Disordered" evidence="1">
    <location>
        <begin position="170"/>
        <end position="194"/>
    </location>
</feature>
<feature type="transmembrane region" description="Helical" evidence="2">
    <location>
        <begin position="12"/>
        <end position="32"/>
    </location>
</feature>
<keyword evidence="2" id="KW-1133">Transmembrane helix</keyword>
<dbReference type="RefSeq" id="WP_252113878.1">
    <property type="nucleotide sequence ID" value="NZ_JAMSCK010000004.1"/>
</dbReference>
<evidence type="ECO:0000256" key="1">
    <source>
        <dbReference type="SAM" id="MobiDB-lite"/>
    </source>
</evidence>
<protein>
    <recommendedName>
        <fullName evidence="5">DUF4064 domain-containing protein</fullName>
    </recommendedName>
</protein>
<proteinExistence type="predicted"/>
<feature type="transmembrane region" description="Helical" evidence="2">
    <location>
        <begin position="123"/>
        <end position="147"/>
    </location>
</feature>
<dbReference type="EMBL" id="JAMSCK010000004">
    <property type="protein sequence ID" value="MCM8570103.1"/>
    <property type="molecule type" value="Genomic_DNA"/>
</dbReference>
<evidence type="ECO:0000256" key="2">
    <source>
        <dbReference type="SAM" id="Phobius"/>
    </source>
</evidence>
<feature type="compositionally biased region" description="Basic and acidic residues" evidence="1">
    <location>
        <begin position="174"/>
        <end position="194"/>
    </location>
</feature>
<evidence type="ECO:0000313" key="3">
    <source>
        <dbReference type="EMBL" id="MCM8570103.1"/>
    </source>
</evidence>
<keyword evidence="2" id="KW-0812">Transmembrane</keyword>
<feature type="transmembrane region" description="Helical" evidence="2">
    <location>
        <begin position="52"/>
        <end position="70"/>
    </location>
</feature>
<sequence>MNAIVKRAIVGGIVSTIVMGTGTFILGQISGYKAMELLKNSMSGINMLCNTVILGSTTILALMLTLLGLSRSSNSKLTDRHYRDVLMIAKSDTILIVAAVITFLMLNLPISESQEVAKSWYQTIYYVSLGMASLLGGGLIAVVMMLYGTIANVILIVGLNITDHPLVSDEDAKEAEKQERQEKEKKREEKSKNC</sequence>
<dbReference type="Proteomes" id="UP001155077">
    <property type="component" value="Unassembled WGS sequence"/>
</dbReference>
<keyword evidence="4" id="KW-1185">Reference proteome</keyword>
<keyword evidence="2" id="KW-0472">Membrane</keyword>
<gene>
    <name evidence="3" type="ORF">NE848_11990</name>
</gene>
<evidence type="ECO:0000313" key="4">
    <source>
        <dbReference type="Proteomes" id="UP001155077"/>
    </source>
</evidence>
<reference evidence="3" key="1">
    <citation type="submission" date="2022-06" db="EMBL/GenBank/DDBJ databases">
        <title>Gramella sediminis sp. nov., isolated from deep-sea sediment of the Indian Ocean.</title>
        <authorList>
            <person name="Yang L."/>
        </authorList>
    </citation>
    <scope>NUCLEOTIDE SEQUENCE</scope>
    <source>
        <strain evidence="3">HMD3159</strain>
    </source>
</reference>
<feature type="transmembrane region" description="Helical" evidence="2">
    <location>
        <begin position="91"/>
        <end position="111"/>
    </location>
</feature>